<dbReference type="AlphaFoldDB" id="A0A847SCI1"/>
<accession>A0A847SCI1</accession>
<name>A0A847SCI1_9BACT</name>
<dbReference type="RefSeq" id="WP_168738788.1">
    <property type="nucleotide sequence ID" value="NZ_JABAHZ010000002.1"/>
</dbReference>
<dbReference type="PROSITE" id="PS51257">
    <property type="entry name" value="PROKAR_LIPOPROTEIN"/>
    <property type="match status" value="1"/>
</dbReference>
<gene>
    <name evidence="1" type="ORF">HGH91_12700</name>
</gene>
<dbReference type="Gene3D" id="1.25.40.390">
    <property type="match status" value="1"/>
</dbReference>
<dbReference type="EMBL" id="JABAHZ010000002">
    <property type="protein sequence ID" value="NLR79491.1"/>
    <property type="molecule type" value="Genomic_DNA"/>
</dbReference>
<evidence type="ECO:0000313" key="2">
    <source>
        <dbReference type="Proteomes" id="UP000552864"/>
    </source>
</evidence>
<proteinExistence type="predicted"/>
<dbReference type="SUPFAM" id="SSF48452">
    <property type="entry name" value="TPR-like"/>
    <property type="match status" value="1"/>
</dbReference>
<keyword evidence="1" id="KW-0449">Lipoprotein</keyword>
<dbReference type="InterPro" id="IPR041662">
    <property type="entry name" value="SusD-like_2"/>
</dbReference>
<organism evidence="1 2">
    <name type="scientific">Chitinophaga eiseniae</name>
    <dbReference type="NCBI Taxonomy" id="634771"/>
    <lineage>
        <taxon>Bacteria</taxon>
        <taxon>Pseudomonadati</taxon>
        <taxon>Bacteroidota</taxon>
        <taxon>Chitinophagia</taxon>
        <taxon>Chitinophagales</taxon>
        <taxon>Chitinophagaceae</taxon>
        <taxon>Chitinophaga</taxon>
    </lineage>
</organism>
<dbReference type="InterPro" id="IPR011990">
    <property type="entry name" value="TPR-like_helical_dom_sf"/>
</dbReference>
<comment type="caution">
    <text evidence="1">The sequence shown here is derived from an EMBL/GenBank/DDBJ whole genome shotgun (WGS) entry which is preliminary data.</text>
</comment>
<dbReference type="Pfam" id="PF12771">
    <property type="entry name" value="SusD-like_2"/>
    <property type="match status" value="1"/>
</dbReference>
<keyword evidence="2" id="KW-1185">Reference proteome</keyword>
<reference evidence="1 2" key="1">
    <citation type="submission" date="2020-04" db="EMBL/GenBank/DDBJ databases">
        <authorList>
            <person name="Yin C."/>
        </authorList>
    </citation>
    <scope>NUCLEOTIDE SEQUENCE [LARGE SCALE GENOMIC DNA]</scope>
    <source>
        <strain evidence="1 2">Ak56</strain>
    </source>
</reference>
<evidence type="ECO:0000313" key="1">
    <source>
        <dbReference type="EMBL" id="NLR79491.1"/>
    </source>
</evidence>
<sequence>MINIKMKVWIVAGMLLTAGCKKFLDVNKDPNNPLQVKEAQVLPPVEVTTATSIVGGTYGNVIAYWMQQLSINQPYPSIESYNITPVNGNNTWSYYLYPNVFQNLNMMINQAEQQRHPEYVAIGKTLFAYNLAIAADLWGNVPYSQAFRIPEVMKPAYDSQESIYITIQQMLDSALYYMQQPSGKVKPGADDYIYNGDMGQWKKFVYTLKARYYMRLSKAPGHTAALQADSALNALQQGFGDNADNALMAYPGGGQAESPWFMNTADAAGGVVCAQSFIDSLVARKDPRLAIFAKKGDKGTYVGRKVGDPQAADLDSFSRVNNFYAGSAASLYLATYAEALFIKAEAAFIKQGAAAAAPVYTAAIAAHMKMLGIPDGAQQIYIASRPALTAANTIGEIITEKYIAGFLSPETYNDWRRTGFPVLKPYQDEVVKAIPRRWPYPADELLTNPQPDHKATLGDRVWWDKN</sequence>
<protein>
    <submittedName>
        <fullName evidence="1">SusD/RagB family nutrient-binding outer membrane lipoprotein</fullName>
    </submittedName>
</protein>
<dbReference type="Proteomes" id="UP000552864">
    <property type="component" value="Unassembled WGS sequence"/>
</dbReference>